<feature type="region of interest" description="Disordered" evidence="4">
    <location>
        <begin position="174"/>
        <end position="196"/>
    </location>
</feature>
<protein>
    <submittedName>
        <fullName evidence="5">Uncharacterized protein</fullName>
    </submittedName>
</protein>
<feature type="region of interest" description="Disordered" evidence="4">
    <location>
        <begin position="90"/>
        <end position="110"/>
    </location>
</feature>
<dbReference type="Pfam" id="PF15458">
    <property type="entry name" value="NTR2"/>
    <property type="match status" value="1"/>
</dbReference>
<comment type="caution">
    <text evidence="5">The sequence shown here is derived from an EMBL/GenBank/DDBJ whole genome shotgun (WGS) entry which is preliminary data.</text>
</comment>
<keyword evidence="3" id="KW-0175">Coiled coil</keyword>
<dbReference type="Proteomes" id="UP000620104">
    <property type="component" value="Unassembled WGS sequence"/>
</dbReference>
<dbReference type="GO" id="GO:0000390">
    <property type="term" value="P:spliceosomal complex disassembly"/>
    <property type="evidence" value="ECO:0007669"/>
    <property type="project" value="InterPro"/>
</dbReference>
<reference evidence="5" key="1">
    <citation type="submission" date="2020-07" db="EMBL/GenBank/DDBJ databases">
        <title>Draft Genome Sequence of a Deep-Sea Yeast, Naganishia (Cryptococcus) liquefaciens strain N6.</title>
        <authorList>
            <person name="Han Y.W."/>
            <person name="Kajitani R."/>
            <person name="Morimoto H."/>
            <person name="Parhat M."/>
            <person name="Tsubouchi H."/>
            <person name="Bakenova O."/>
            <person name="Ogata M."/>
            <person name="Argunhan B."/>
            <person name="Aoki R."/>
            <person name="Kajiwara S."/>
            <person name="Itoh T."/>
            <person name="Iwasaki H."/>
        </authorList>
    </citation>
    <scope>NUCLEOTIDE SEQUENCE</scope>
    <source>
        <strain evidence="5">N6</strain>
    </source>
</reference>
<feature type="region of interest" description="Disordered" evidence="4">
    <location>
        <begin position="598"/>
        <end position="620"/>
    </location>
</feature>
<evidence type="ECO:0000256" key="4">
    <source>
        <dbReference type="SAM" id="MobiDB-lite"/>
    </source>
</evidence>
<evidence type="ECO:0000256" key="3">
    <source>
        <dbReference type="SAM" id="Coils"/>
    </source>
</evidence>
<dbReference type="AlphaFoldDB" id="A0A8H3TZW1"/>
<feature type="coiled-coil region" evidence="3">
    <location>
        <begin position="345"/>
        <end position="372"/>
    </location>
</feature>
<comment type="subcellular location">
    <subcellularLocation>
        <location evidence="1">Nucleus</location>
    </subcellularLocation>
</comment>
<feature type="compositionally biased region" description="Acidic residues" evidence="4">
    <location>
        <begin position="606"/>
        <end position="616"/>
    </location>
</feature>
<dbReference type="EMBL" id="BLZA01000057">
    <property type="protein sequence ID" value="GHJ90149.1"/>
    <property type="molecule type" value="Genomic_DNA"/>
</dbReference>
<dbReference type="InterPro" id="IPR028211">
    <property type="entry name" value="Ntr2"/>
</dbReference>
<dbReference type="InterPro" id="IPR012890">
    <property type="entry name" value="GCFC2-like"/>
</dbReference>
<evidence type="ECO:0000313" key="6">
    <source>
        <dbReference type="Proteomes" id="UP000620104"/>
    </source>
</evidence>
<feature type="compositionally biased region" description="Basic and acidic residues" evidence="4">
    <location>
        <begin position="446"/>
        <end position="455"/>
    </location>
</feature>
<dbReference type="OrthoDB" id="429427at2759"/>
<feature type="compositionally biased region" description="Polar residues" evidence="4">
    <location>
        <begin position="179"/>
        <end position="189"/>
    </location>
</feature>
<feature type="region of interest" description="Disordered" evidence="4">
    <location>
        <begin position="1"/>
        <end position="54"/>
    </location>
</feature>
<feature type="compositionally biased region" description="Basic and acidic residues" evidence="4">
    <location>
        <begin position="217"/>
        <end position="226"/>
    </location>
</feature>
<dbReference type="GO" id="GO:0071008">
    <property type="term" value="C:U2-type post-mRNA release spliceosomal complex"/>
    <property type="evidence" value="ECO:0007669"/>
    <property type="project" value="InterPro"/>
</dbReference>
<name>A0A8H3TZW1_9TREE</name>
<feature type="compositionally biased region" description="Basic residues" evidence="4">
    <location>
        <begin position="42"/>
        <end position="52"/>
    </location>
</feature>
<feature type="compositionally biased region" description="Basic residues" evidence="4">
    <location>
        <begin position="462"/>
        <end position="476"/>
    </location>
</feature>
<dbReference type="PANTHER" id="PTHR12214:SF0">
    <property type="entry name" value="LD29489P"/>
    <property type="match status" value="1"/>
</dbReference>
<evidence type="ECO:0000313" key="5">
    <source>
        <dbReference type="EMBL" id="GHJ90149.1"/>
    </source>
</evidence>
<feature type="compositionally biased region" description="Low complexity" evidence="4">
    <location>
        <begin position="97"/>
        <end position="110"/>
    </location>
</feature>
<evidence type="ECO:0000256" key="2">
    <source>
        <dbReference type="ARBA" id="ARBA00023242"/>
    </source>
</evidence>
<keyword evidence="2" id="KW-0539">Nucleus</keyword>
<dbReference type="GO" id="GO:0003677">
    <property type="term" value="F:DNA binding"/>
    <property type="evidence" value="ECO:0007669"/>
    <property type="project" value="InterPro"/>
</dbReference>
<feature type="compositionally biased region" description="Acidic residues" evidence="4">
    <location>
        <begin position="20"/>
        <end position="30"/>
    </location>
</feature>
<accession>A0A8H3TZW1</accession>
<sequence>MSFKQRKPRTAATRQRDTTSDGDGDGDDDLGSGISPMAAAQARKKREGKKKVGGAAALSFADEGDETPAFVPKKSTLSQSISLQKLAHKNTAQDLPSSVGLTSTPSSSTTYSNDYLAQLKAATPTRATLAREPDVIVPYDDDDDGRAASTLADLAPAIPDEAAIASAITRRRRLAADPSSFTATTTQGPLGSDADYVSLNADTSRLAVYDPSSQPHPESRLQRESDSEGSGDEALAAFTGAHERIRVGKRGNEEAARRMRREMRDALGDEEVGGGDEDEERWEVEQVRRAGIGAAEEPKGDAVRAYTSANIPAVRPLPTPTSAAARLTTSLSYLVASQSTTVAQLAANERERARLEEQEADVRREVERVEAKREWMQGFVGWVELLGGFLEDKVPVLDKIEADGRHHWTQRWEMITRRRRDDDADDVALFLGVAPAAADAEPEVDELGRTRRDDSGPYASVRKYRRQARATRRQARARPAPVHDAEEGYSTDSSLASADAEDYTSAQASLRDRAAQLDADVKAEEFLYPERGIGARFAAWREREPEEYGQAFGGLGCVQGWEYWARKEMVGWGPSRSSRSVDSFEWFHALHAYSHPHRPRAADEMATSDDDEDEEPPLAPEGDMAAAMVASLVSRLVERAVAAGEYDIYSLPQTRRLGDLVDLISGYTEKEGQKYKALLKAVLGAFLQEAQLLVTLVTSASQPDATPPPAFDPAARSALSAFTHRRLKLIKNMLIWRRYAPKEIQQLIGMVLSQVIRPCLTRCWDSGGKELADKVMHVVPESLMTVDVVAFFKAAK</sequence>
<feature type="region of interest" description="Disordered" evidence="4">
    <location>
        <begin position="441"/>
        <end position="501"/>
    </location>
</feature>
<organism evidence="5 6">
    <name type="scientific">Naganishia liquefaciens</name>
    <dbReference type="NCBI Taxonomy" id="104408"/>
    <lineage>
        <taxon>Eukaryota</taxon>
        <taxon>Fungi</taxon>
        <taxon>Dikarya</taxon>
        <taxon>Basidiomycota</taxon>
        <taxon>Agaricomycotina</taxon>
        <taxon>Tremellomycetes</taxon>
        <taxon>Filobasidiales</taxon>
        <taxon>Filobasidiaceae</taxon>
        <taxon>Naganishia</taxon>
    </lineage>
</organism>
<gene>
    <name evidence="5" type="ORF">NliqN6_6551</name>
</gene>
<dbReference type="PANTHER" id="PTHR12214">
    <property type="entry name" value="GC-RICH SEQUENCE DNA-BINDING FACTOR"/>
    <property type="match status" value="1"/>
</dbReference>
<proteinExistence type="predicted"/>
<evidence type="ECO:0000256" key="1">
    <source>
        <dbReference type="ARBA" id="ARBA00004123"/>
    </source>
</evidence>
<feature type="region of interest" description="Disordered" evidence="4">
    <location>
        <begin position="208"/>
        <end position="258"/>
    </location>
</feature>
<keyword evidence="6" id="KW-1185">Reference proteome</keyword>
<feature type="compositionally biased region" description="Basic and acidic residues" evidence="4">
    <location>
        <begin position="241"/>
        <end position="258"/>
    </location>
</feature>